<comment type="caution">
    <text evidence="3">The sequence shown here is derived from an EMBL/GenBank/DDBJ whole genome shotgun (WGS) entry which is preliminary data.</text>
</comment>
<reference evidence="3 4" key="1">
    <citation type="submission" date="2018-05" db="EMBL/GenBank/DDBJ databases">
        <title>Genomic Encyclopedia of Type Strains, Phase I: the one thousand microbial genomes (KMG-I) project.</title>
        <authorList>
            <person name="Kyrpides N."/>
        </authorList>
    </citation>
    <scope>NUCLEOTIDE SEQUENCE [LARGE SCALE GENOMIC DNA]</scope>
    <source>
        <strain evidence="3 4">DSM 15611</strain>
    </source>
</reference>
<dbReference type="Proteomes" id="UP000248314">
    <property type="component" value="Unassembled WGS sequence"/>
</dbReference>
<evidence type="ECO:0000256" key="1">
    <source>
        <dbReference type="ARBA" id="ARBA00023118"/>
    </source>
</evidence>
<sequence length="498" mass="56306">MQTTTYNTRLVARVTIEAETPLAIGSGKKSILTDATINRDTNDLPFIPGTTLAGLIRHAIDEELAERLMGFIKKKKDKNGEYEVEGSRLIVTEAKLLNRKGKAIDGLLNLETACDDEDKAFLKDFKHAPIRQHAKINHRGVTEDKGKFDEEVVPKGARFCFEMELMSNPKSEEELAQYKQDFKDLLRKLRADGFRVGGKSRNGFGKIEVVGEACLYRELDLSLPADLDLYLKKSASLAETWDGFEPLELEKPQESRYTRYKLEITPKDFLFFGSGFGNEDVDHSYIKERFVEWNEEGNIGRWHSHDHSLVVPASSVKGALAHRTAYYYNKECGIFAENLSPEDFNKHVGKRNKAVFALFGCEGNEDETQPTEAPTGERTDGKRRGHVLFADIIRDKEEKTDKKIHNHVKIDRFTGGAIDGALFDEEALIVHPDEPEKLELELLVDVDERINEDQRIILAFEEALKDVCEGMLPLGGNVNKGYGQFEGKLLKDGNCIYE</sequence>
<protein>
    <submittedName>
        <fullName evidence="3">CRISPR/Cas system CSM-associated protein Csm3 (Group 7 of RAMP superfamily)</fullName>
    </submittedName>
</protein>
<dbReference type="PANTHER" id="PTHR35579:SF3">
    <property type="entry name" value="CRISPR SYSTEM CMS ENDORIBONUCLEASE CSM3"/>
    <property type="match status" value="1"/>
</dbReference>
<dbReference type="EMBL" id="QJJX01000061">
    <property type="protein sequence ID" value="PXX16637.1"/>
    <property type="molecule type" value="Genomic_DNA"/>
</dbReference>
<dbReference type="GO" id="GO:0051607">
    <property type="term" value="P:defense response to virus"/>
    <property type="evidence" value="ECO:0007669"/>
    <property type="project" value="UniProtKB-KW"/>
</dbReference>
<evidence type="ECO:0000313" key="4">
    <source>
        <dbReference type="Proteomes" id="UP000248314"/>
    </source>
</evidence>
<dbReference type="InterPro" id="IPR005537">
    <property type="entry name" value="RAMP_III_fam"/>
</dbReference>
<dbReference type="RefSeq" id="WP_025817665.1">
    <property type="nucleotide sequence ID" value="NZ_BAIZ01000077.1"/>
</dbReference>
<evidence type="ECO:0000313" key="3">
    <source>
        <dbReference type="EMBL" id="PXX16637.1"/>
    </source>
</evidence>
<keyword evidence="1" id="KW-0051">Antiviral defense</keyword>
<dbReference type="OrthoDB" id="1063910at2"/>
<dbReference type="Pfam" id="PF03787">
    <property type="entry name" value="RAMPs"/>
    <property type="match status" value="2"/>
</dbReference>
<name>A0A318HQ13_9BACT</name>
<organism evidence="3 4">
    <name type="scientific">Hoylesella shahii DSM 15611 = JCM 12083</name>
    <dbReference type="NCBI Taxonomy" id="1122991"/>
    <lineage>
        <taxon>Bacteria</taxon>
        <taxon>Pseudomonadati</taxon>
        <taxon>Bacteroidota</taxon>
        <taxon>Bacteroidia</taxon>
        <taxon>Bacteroidales</taxon>
        <taxon>Prevotellaceae</taxon>
        <taxon>Hoylesella</taxon>
    </lineage>
</organism>
<accession>A0A318HQ13</accession>
<dbReference type="STRING" id="1122991.GCA_000613445_00218"/>
<gene>
    <name evidence="3" type="ORF">EJ73_02743</name>
</gene>
<feature type="domain" description="CRISPR type III-associated protein" evidence="2">
    <location>
        <begin position="15"/>
        <end position="208"/>
    </location>
</feature>
<evidence type="ECO:0000259" key="2">
    <source>
        <dbReference type="Pfam" id="PF03787"/>
    </source>
</evidence>
<dbReference type="InterPro" id="IPR052216">
    <property type="entry name" value="CRISPR_Csm3_endoribonuclease"/>
</dbReference>
<keyword evidence="4" id="KW-1185">Reference proteome</keyword>
<feature type="domain" description="CRISPR type III-associated protein" evidence="2">
    <location>
        <begin position="275"/>
        <end position="486"/>
    </location>
</feature>
<dbReference type="AlphaFoldDB" id="A0A318HQ13"/>
<proteinExistence type="predicted"/>
<dbReference type="PANTHER" id="PTHR35579">
    <property type="entry name" value="CRISPR SYSTEM CMS ENDORIBONUCLEASE CSM3"/>
    <property type="match status" value="1"/>
</dbReference>
<dbReference type="CDD" id="cd09726">
    <property type="entry name" value="RAMP_I_III"/>
    <property type="match status" value="2"/>
</dbReference>